<dbReference type="PIRSF" id="PIRSF016578">
    <property type="entry name" value="HsaA"/>
    <property type="match status" value="1"/>
</dbReference>
<dbReference type="GO" id="GO:0033539">
    <property type="term" value="P:fatty acid beta-oxidation using acyl-CoA dehydrogenase"/>
    <property type="evidence" value="ECO:0007669"/>
    <property type="project" value="TreeGrafter"/>
</dbReference>
<dbReference type="Gene3D" id="1.10.540.10">
    <property type="entry name" value="Acyl-CoA dehydrogenase/oxidase, N-terminal domain"/>
    <property type="match status" value="1"/>
</dbReference>
<dbReference type="EMBL" id="LAYY01000004">
    <property type="protein sequence ID" value="KKK39117.1"/>
    <property type="molecule type" value="Genomic_DNA"/>
</dbReference>
<keyword evidence="1" id="KW-0560">Oxidoreductase</keyword>
<dbReference type="InterPro" id="IPR013107">
    <property type="entry name" value="Acyl-CoA_DH_C"/>
</dbReference>
<dbReference type="InterPro" id="IPR046373">
    <property type="entry name" value="Acyl-CoA_Oxase/DH_mid-dom_sf"/>
</dbReference>
<sequence>MAIHALNEKDSVVEQLLIGAEKVGRLAEQEAQEAEKNATISENVVKMIKETDISRMLLPKKYGGPQVDLKAFAKVVRTVANYNISAAWLAYLYPLHNMLPAFLPPEGRDEIVQQGGLICDIFAALGKAEPEGDGYRISGKWSFVSGVLHSDWVGVGVMIQFPDKEKPEYCLPMLKVSEVEVVENWDTFGLRGTGSNQVIAENVYVPKERILRIEPAEATRRPPEEDYDKDYPVYGVPFFPAFYLGFPYMAIGGAERILKEFKEATEKRVRLMDGVRESESPRSQRVLAELTTEFHQAEGLMEKYMDLLINYEKNGCVTQNAEFFALRTKAIKICVDIAVRALLTLGGGALYKGGAMELFLRDILSVATHKTSLYEDAVAAYGKELFGFHSGVRG</sequence>
<feature type="domain" description="Acyl-CoA dehydrogenase C-terminal" evidence="2">
    <location>
        <begin position="247"/>
        <end position="370"/>
    </location>
</feature>
<evidence type="ECO:0000313" key="3">
    <source>
        <dbReference type="EMBL" id="KKK39117.1"/>
    </source>
</evidence>
<dbReference type="Proteomes" id="UP000034166">
    <property type="component" value="Unassembled WGS sequence"/>
</dbReference>
<protein>
    <submittedName>
        <fullName evidence="3">Acyl-CoA dehydrogenase</fullName>
    </submittedName>
</protein>
<dbReference type="GO" id="GO:0050660">
    <property type="term" value="F:flavin adenine dinucleotide binding"/>
    <property type="evidence" value="ECO:0007669"/>
    <property type="project" value="InterPro"/>
</dbReference>
<evidence type="ECO:0000256" key="1">
    <source>
        <dbReference type="ARBA" id="ARBA00023002"/>
    </source>
</evidence>
<name>A0A0M2T1K4_9BACI</name>
<dbReference type="Gene3D" id="1.20.140.10">
    <property type="entry name" value="Butyryl-CoA Dehydrogenase, subunit A, domain 3"/>
    <property type="match status" value="1"/>
</dbReference>
<dbReference type="SUPFAM" id="SSF56645">
    <property type="entry name" value="Acyl-CoA dehydrogenase NM domain-like"/>
    <property type="match status" value="1"/>
</dbReference>
<dbReference type="OrthoDB" id="1170793at2"/>
<dbReference type="PATRIC" id="fig|1408103.3.peg.1101"/>
<dbReference type="InterPro" id="IPR037069">
    <property type="entry name" value="AcylCoA_DH/ox_N_sf"/>
</dbReference>
<comment type="caution">
    <text evidence="3">The sequence shown here is derived from an EMBL/GenBank/DDBJ whole genome shotgun (WGS) entry which is preliminary data.</text>
</comment>
<keyword evidence="4" id="KW-1185">Reference proteome</keyword>
<reference evidence="3 4" key="1">
    <citation type="submission" date="2015-04" db="EMBL/GenBank/DDBJ databases">
        <title>Taxonomic description and genome sequence of Bacillus campisalis sp. nov., a novel member of the genus Bacillus isolated from solar saltern.</title>
        <authorList>
            <person name="Mathan Kumar R."/>
            <person name="Kaur G."/>
            <person name="Kumar A."/>
            <person name="Singh N.K."/>
            <person name="Kaur N."/>
            <person name="Kumar N."/>
            <person name="Mayilraj S."/>
        </authorList>
    </citation>
    <scope>NUCLEOTIDE SEQUENCE [LARGE SCALE GENOMIC DNA]</scope>
    <source>
        <strain evidence="3 4">SA2-6</strain>
    </source>
</reference>
<evidence type="ECO:0000259" key="2">
    <source>
        <dbReference type="Pfam" id="PF08028"/>
    </source>
</evidence>
<gene>
    <name evidence="3" type="ORF">WQ57_04890</name>
</gene>
<dbReference type="RefSeq" id="WP_046522608.1">
    <property type="nucleotide sequence ID" value="NZ_LAYY01000004.1"/>
</dbReference>
<dbReference type="InterPro" id="IPR036250">
    <property type="entry name" value="AcylCo_DH-like_C"/>
</dbReference>
<organism evidence="3 4">
    <name type="scientific">Mesobacillus campisalis</name>
    <dbReference type="NCBI Taxonomy" id="1408103"/>
    <lineage>
        <taxon>Bacteria</taxon>
        <taxon>Bacillati</taxon>
        <taxon>Bacillota</taxon>
        <taxon>Bacilli</taxon>
        <taxon>Bacillales</taxon>
        <taxon>Bacillaceae</taxon>
        <taxon>Mesobacillus</taxon>
    </lineage>
</organism>
<proteinExistence type="predicted"/>
<dbReference type="InterPro" id="IPR009100">
    <property type="entry name" value="AcylCoA_DH/oxidase_NM_dom_sf"/>
</dbReference>
<dbReference type="PANTHER" id="PTHR48083:SF5">
    <property type="entry name" value="NRGC PROTEIN"/>
    <property type="match status" value="1"/>
</dbReference>
<dbReference type="SUPFAM" id="SSF47203">
    <property type="entry name" value="Acyl-CoA dehydrogenase C-terminal domain-like"/>
    <property type="match status" value="1"/>
</dbReference>
<dbReference type="Gene3D" id="2.40.110.10">
    <property type="entry name" value="Butyryl-CoA Dehydrogenase, subunit A, domain 2"/>
    <property type="match status" value="1"/>
</dbReference>
<dbReference type="InterPro" id="IPR050741">
    <property type="entry name" value="Acyl-CoA_dehydrogenase"/>
</dbReference>
<dbReference type="GO" id="GO:0005737">
    <property type="term" value="C:cytoplasm"/>
    <property type="evidence" value="ECO:0007669"/>
    <property type="project" value="TreeGrafter"/>
</dbReference>
<dbReference type="AlphaFoldDB" id="A0A0M2T1K4"/>
<dbReference type="GO" id="GO:0003995">
    <property type="term" value="F:acyl-CoA dehydrogenase activity"/>
    <property type="evidence" value="ECO:0007669"/>
    <property type="project" value="TreeGrafter"/>
</dbReference>
<evidence type="ECO:0000313" key="4">
    <source>
        <dbReference type="Proteomes" id="UP000034166"/>
    </source>
</evidence>
<accession>A0A0M2T1K4</accession>
<dbReference type="Pfam" id="PF08028">
    <property type="entry name" value="Acyl-CoA_dh_2"/>
    <property type="match status" value="1"/>
</dbReference>
<dbReference type="PANTHER" id="PTHR48083">
    <property type="entry name" value="MEDIUM-CHAIN SPECIFIC ACYL-COA DEHYDROGENASE, MITOCHONDRIAL-RELATED"/>
    <property type="match status" value="1"/>
</dbReference>